<organism evidence="3 4">
    <name type="scientific">Musa troglodytarum</name>
    <name type="common">fe'i banana</name>
    <dbReference type="NCBI Taxonomy" id="320322"/>
    <lineage>
        <taxon>Eukaryota</taxon>
        <taxon>Viridiplantae</taxon>
        <taxon>Streptophyta</taxon>
        <taxon>Embryophyta</taxon>
        <taxon>Tracheophyta</taxon>
        <taxon>Spermatophyta</taxon>
        <taxon>Magnoliopsida</taxon>
        <taxon>Liliopsida</taxon>
        <taxon>Zingiberales</taxon>
        <taxon>Musaceae</taxon>
        <taxon>Musa</taxon>
    </lineage>
</organism>
<dbReference type="GO" id="GO:0020037">
    <property type="term" value="F:heme binding"/>
    <property type="evidence" value="ECO:0007669"/>
    <property type="project" value="InterPro"/>
</dbReference>
<dbReference type="Proteomes" id="UP001055439">
    <property type="component" value="Chromosome 7"/>
</dbReference>
<accession>A0A9E7GQ03</accession>
<evidence type="ECO:0000313" key="3">
    <source>
        <dbReference type="EMBL" id="URE18825.1"/>
    </source>
</evidence>
<dbReference type="SUPFAM" id="SSF48113">
    <property type="entry name" value="Heme-dependent peroxidases"/>
    <property type="match status" value="1"/>
</dbReference>
<evidence type="ECO:0000313" key="4">
    <source>
        <dbReference type="Proteomes" id="UP001055439"/>
    </source>
</evidence>
<gene>
    <name evidence="3" type="ORF">MUK42_34105</name>
</gene>
<dbReference type="AlphaFoldDB" id="A0A9E7GQ03"/>
<protein>
    <submittedName>
        <fullName evidence="3">Uncharacterized protein</fullName>
    </submittedName>
</protein>
<name>A0A9E7GQ03_9LILI</name>
<dbReference type="EMBL" id="CP097509">
    <property type="protein sequence ID" value="URE18825.1"/>
    <property type="molecule type" value="Genomic_DNA"/>
</dbReference>
<keyword evidence="1" id="KW-0106">Calcium</keyword>
<feature type="region of interest" description="Disordered" evidence="2">
    <location>
        <begin position="151"/>
        <end position="195"/>
    </location>
</feature>
<feature type="compositionally biased region" description="Basic and acidic residues" evidence="2">
    <location>
        <begin position="176"/>
        <end position="195"/>
    </location>
</feature>
<evidence type="ECO:0000256" key="2">
    <source>
        <dbReference type="SAM" id="MobiDB-lite"/>
    </source>
</evidence>
<proteinExistence type="predicted"/>
<dbReference type="GO" id="GO:0006979">
    <property type="term" value="P:response to oxidative stress"/>
    <property type="evidence" value="ECO:0007669"/>
    <property type="project" value="InterPro"/>
</dbReference>
<evidence type="ECO:0000256" key="1">
    <source>
        <dbReference type="ARBA" id="ARBA00022837"/>
    </source>
</evidence>
<dbReference type="InterPro" id="IPR010255">
    <property type="entry name" value="Haem_peroxidase_sf"/>
</dbReference>
<keyword evidence="4" id="KW-1185">Reference proteome</keyword>
<reference evidence="3" key="1">
    <citation type="submission" date="2022-05" db="EMBL/GenBank/DDBJ databases">
        <title>The Musa troglodytarum L. genome provides insights into the mechanism of non-climacteric behaviour and enrichment of carotenoids.</title>
        <authorList>
            <person name="Wang J."/>
        </authorList>
    </citation>
    <scope>NUCLEOTIDE SEQUENCE</scope>
    <source>
        <tissue evidence="3">Leaf</tissue>
    </source>
</reference>
<sequence>MIFTWRCRRDGTVSIKNESASQLPPPVAGISTWIDMFKAEGLTLQDLCSSISEAEYQIPTFLLPEGGSRELRYRSTQATTSRCRSEGRCSISHAAPLQDSQARACVLRHAGGSASEDDDFVDAMVKLGSIQVLAGAVEHVVLLTRSTSNRPYKSTTRIRTPPSRKRASGNGSIHRRYQDTSTEKQTEEEAAARCRDRCWRGERGVGASS</sequence>
<dbReference type="GO" id="GO:0004601">
    <property type="term" value="F:peroxidase activity"/>
    <property type="evidence" value="ECO:0007669"/>
    <property type="project" value="InterPro"/>
</dbReference>